<evidence type="ECO:0000313" key="1">
    <source>
        <dbReference type="EMBL" id="JAH22808.1"/>
    </source>
</evidence>
<dbReference type="AlphaFoldDB" id="A0A0E9R3A9"/>
<sequence>MIKCANNLNSCQNLENIEILF</sequence>
<dbReference type="EMBL" id="GBXM01085769">
    <property type="protein sequence ID" value="JAH22808.1"/>
    <property type="molecule type" value="Transcribed_RNA"/>
</dbReference>
<name>A0A0E9R3A9_ANGAN</name>
<organism evidence="1">
    <name type="scientific">Anguilla anguilla</name>
    <name type="common">European freshwater eel</name>
    <name type="synonym">Muraena anguilla</name>
    <dbReference type="NCBI Taxonomy" id="7936"/>
    <lineage>
        <taxon>Eukaryota</taxon>
        <taxon>Metazoa</taxon>
        <taxon>Chordata</taxon>
        <taxon>Craniata</taxon>
        <taxon>Vertebrata</taxon>
        <taxon>Euteleostomi</taxon>
        <taxon>Actinopterygii</taxon>
        <taxon>Neopterygii</taxon>
        <taxon>Teleostei</taxon>
        <taxon>Anguilliformes</taxon>
        <taxon>Anguillidae</taxon>
        <taxon>Anguilla</taxon>
    </lineage>
</organism>
<reference evidence="1" key="2">
    <citation type="journal article" date="2015" name="Fish Shellfish Immunol.">
        <title>Early steps in the European eel (Anguilla anguilla)-Vibrio vulnificus interaction in the gills: Role of the RtxA13 toxin.</title>
        <authorList>
            <person name="Callol A."/>
            <person name="Pajuelo D."/>
            <person name="Ebbesson L."/>
            <person name="Teles M."/>
            <person name="MacKenzie S."/>
            <person name="Amaro C."/>
        </authorList>
    </citation>
    <scope>NUCLEOTIDE SEQUENCE</scope>
</reference>
<accession>A0A0E9R3A9</accession>
<reference evidence="1" key="1">
    <citation type="submission" date="2014-11" db="EMBL/GenBank/DDBJ databases">
        <authorList>
            <person name="Amaro Gonzalez C."/>
        </authorList>
    </citation>
    <scope>NUCLEOTIDE SEQUENCE</scope>
</reference>
<protein>
    <submittedName>
        <fullName evidence="1">Uncharacterized protein</fullName>
    </submittedName>
</protein>
<proteinExistence type="predicted"/>